<keyword evidence="4" id="KW-0963">Cytoplasm</keyword>
<protein>
    <recommendedName>
        <fullName evidence="9">PB1 domain-containing protein</fullName>
    </recommendedName>
</protein>
<feature type="region of interest" description="Disordered" evidence="8">
    <location>
        <begin position="230"/>
        <end position="497"/>
    </location>
</feature>
<dbReference type="Gene3D" id="1.25.40.10">
    <property type="entry name" value="Tetratricopeptide repeat domain"/>
    <property type="match status" value="1"/>
</dbReference>
<evidence type="ECO:0000256" key="2">
    <source>
        <dbReference type="ARBA" id="ARBA00008051"/>
    </source>
</evidence>
<feature type="compositionally biased region" description="Low complexity" evidence="8">
    <location>
        <begin position="303"/>
        <end position="316"/>
    </location>
</feature>
<dbReference type="PANTHER" id="PTHR15175:SF0">
    <property type="entry name" value="SH3 DOMAIN-CONTAINING PROTEIN C23A1.17"/>
    <property type="match status" value="1"/>
</dbReference>
<feature type="compositionally biased region" description="Polar residues" evidence="8">
    <location>
        <begin position="268"/>
        <end position="278"/>
    </location>
</feature>
<organism evidence="10 11">
    <name type="scientific">Alectoria fallacina</name>
    <dbReference type="NCBI Taxonomy" id="1903189"/>
    <lineage>
        <taxon>Eukaryota</taxon>
        <taxon>Fungi</taxon>
        <taxon>Dikarya</taxon>
        <taxon>Ascomycota</taxon>
        <taxon>Pezizomycotina</taxon>
        <taxon>Lecanoromycetes</taxon>
        <taxon>OSLEUM clade</taxon>
        <taxon>Lecanoromycetidae</taxon>
        <taxon>Lecanorales</taxon>
        <taxon>Lecanorineae</taxon>
        <taxon>Parmeliaceae</taxon>
        <taxon>Alectoria</taxon>
    </lineage>
</organism>
<dbReference type="InterPro" id="IPR051864">
    <property type="entry name" value="NCF2_NOXA1"/>
</dbReference>
<dbReference type="InterPro" id="IPR019734">
    <property type="entry name" value="TPR_rpt"/>
</dbReference>
<comment type="subcellular location">
    <subcellularLocation>
        <location evidence="1">Cytoplasm</location>
    </subcellularLocation>
</comment>
<reference evidence="10" key="1">
    <citation type="submission" date="2021-03" db="EMBL/GenBank/DDBJ databases">
        <authorList>
            <person name="Tagirdzhanova G."/>
        </authorList>
    </citation>
    <scope>NUCLEOTIDE SEQUENCE</scope>
</reference>
<gene>
    <name evidence="10" type="ORF">ALECFALPRED_005279</name>
</gene>
<evidence type="ECO:0000256" key="3">
    <source>
        <dbReference type="ARBA" id="ARBA00022443"/>
    </source>
</evidence>
<dbReference type="InterPro" id="IPR011990">
    <property type="entry name" value="TPR-like_helical_dom_sf"/>
</dbReference>
<evidence type="ECO:0000256" key="1">
    <source>
        <dbReference type="ARBA" id="ARBA00004496"/>
    </source>
</evidence>
<dbReference type="FunFam" id="1.25.40.10:FF:000017">
    <property type="entry name" value="NADPH oxidase regulator NoxR"/>
    <property type="match status" value="1"/>
</dbReference>
<dbReference type="Pfam" id="PF13181">
    <property type="entry name" value="TPR_8"/>
    <property type="match status" value="1"/>
</dbReference>
<comment type="caution">
    <text evidence="10">The sequence shown here is derived from an EMBL/GenBank/DDBJ whole genome shotgun (WGS) entry which is preliminary data.</text>
</comment>
<dbReference type="InterPro" id="IPR053793">
    <property type="entry name" value="PB1-like"/>
</dbReference>
<dbReference type="PANTHER" id="PTHR15175">
    <property type="entry name" value="NEUTROPHIL CYTOSOLIC FACTOR 2, NEUTROPHIL NADPH OXIDASE FACTOR 2"/>
    <property type="match status" value="1"/>
</dbReference>
<dbReference type="Proteomes" id="UP000664203">
    <property type="component" value="Unassembled WGS sequence"/>
</dbReference>
<evidence type="ECO:0000256" key="6">
    <source>
        <dbReference type="ARBA" id="ARBA00022803"/>
    </source>
</evidence>
<evidence type="ECO:0000256" key="8">
    <source>
        <dbReference type="SAM" id="MobiDB-lite"/>
    </source>
</evidence>
<accession>A0A8H3IYD8</accession>
<evidence type="ECO:0000256" key="4">
    <source>
        <dbReference type="ARBA" id="ARBA00022490"/>
    </source>
</evidence>
<dbReference type="SMART" id="SM00666">
    <property type="entry name" value="PB1"/>
    <property type="match status" value="1"/>
</dbReference>
<proteinExistence type="inferred from homology"/>
<keyword evidence="11" id="KW-1185">Reference proteome</keyword>
<dbReference type="SUPFAM" id="SSF48452">
    <property type="entry name" value="TPR-like"/>
    <property type="match status" value="1"/>
</dbReference>
<sequence>MSLKQVRPNNAPKSDLASDIIAIQEIETWVEAIAFYDNNDFDSALRTFDNIPDTAKILFNCGVIHATLGEHKKAVEYYQRAINRDNYLAIAYFQEGVSNFLVGDFEEAMANFNDALRFLRGNRFINYEQLGLKFRLYSCEVLFNRGLCSIYIQQKEAGMEDLHIAAKEKEKQDHDVIDEAIAEEAEGYTVFSIPVGVIYRPNAAKVKNLKTKDYLGKARLIAASEQGNTLAGTASADTKAHTAAKNRSVDDRPPNSISYGASHMVKSNLYSRSRQQSEPPVHRNMFPPTPPPENDPIRPAFMTPSTSPPSNSLPLSRASILTNTPPSKPLRPEPLNLEAITQEKPRIGTTRTASEPRGPSFRRPHNHRERDHSARPRLFGETTPHRPHSNGDDADLEEYPAELYSMDPRTTRQHNSPRKSRSSRHYSDTGSQRQRRSGRSKSRQRREHYSIDEEPSEDPGTASTTSSLDEYEILHNAGGGLSRPRDQSNSRRGASRSRQYVYRLKDVRVKVHYGDDARFIMLTPDVAFASFVGKVREKLHLKGDFKCKIQDEGDLITMGDGDDWDMAMSSVRKEARAEGVEMGKMEVWIIDVA</sequence>
<dbReference type="InterPro" id="IPR000270">
    <property type="entry name" value="PB1_dom"/>
</dbReference>
<dbReference type="Gene3D" id="3.10.20.90">
    <property type="entry name" value="Phosphatidylinositol 3-kinase Catalytic Subunit, Chain A, domain 1"/>
    <property type="match status" value="1"/>
</dbReference>
<dbReference type="GO" id="GO:0005737">
    <property type="term" value="C:cytoplasm"/>
    <property type="evidence" value="ECO:0007669"/>
    <property type="project" value="UniProtKB-SubCell"/>
</dbReference>
<evidence type="ECO:0000256" key="5">
    <source>
        <dbReference type="ARBA" id="ARBA00022737"/>
    </source>
</evidence>
<dbReference type="PROSITE" id="PS50005">
    <property type="entry name" value="TPR"/>
    <property type="match status" value="2"/>
</dbReference>
<dbReference type="PROSITE" id="PS51745">
    <property type="entry name" value="PB1"/>
    <property type="match status" value="1"/>
</dbReference>
<evidence type="ECO:0000313" key="11">
    <source>
        <dbReference type="Proteomes" id="UP000664203"/>
    </source>
</evidence>
<dbReference type="SMART" id="SM00028">
    <property type="entry name" value="TPR"/>
    <property type="match status" value="3"/>
</dbReference>
<dbReference type="AlphaFoldDB" id="A0A8H3IYD8"/>
<feature type="compositionally biased region" description="Basic residues" evidence="8">
    <location>
        <begin position="411"/>
        <end position="424"/>
    </location>
</feature>
<dbReference type="OrthoDB" id="9450131at2759"/>
<evidence type="ECO:0000259" key="9">
    <source>
        <dbReference type="PROSITE" id="PS51745"/>
    </source>
</evidence>
<name>A0A8H3IYD8_9LECA</name>
<feature type="repeat" description="TPR" evidence="7">
    <location>
        <begin position="89"/>
        <end position="122"/>
    </location>
</feature>
<keyword evidence="5" id="KW-0677">Repeat</keyword>
<keyword evidence="6 7" id="KW-0802">TPR repeat</keyword>
<dbReference type="EMBL" id="CAJPDR010000327">
    <property type="protein sequence ID" value="CAF9932379.1"/>
    <property type="molecule type" value="Genomic_DNA"/>
</dbReference>
<evidence type="ECO:0000256" key="7">
    <source>
        <dbReference type="PROSITE-ProRule" id="PRU00339"/>
    </source>
</evidence>
<feature type="domain" description="PB1" evidence="9">
    <location>
        <begin position="506"/>
        <end position="593"/>
    </location>
</feature>
<dbReference type="Pfam" id="PF00564">
    <property type="entry name" value="PB1"/>
    <property type="match status" value="1"/>
</dbReference>
<evidence type="ECO:0000313" key="10">
    <source>
        <dbReference type="EMBL" id="CAF9932379.1"/>
    </source>
</evidence>
<comment type="similarity">
    <text evidence="2">Belongs to the NCF2/NOXA1 family.</text>
</comment>
<feature type="repeat" description="TPR" evidence="7">
    <location>
        <begin position="55"/>
        <end position="88"/>
    </location>
</feature>
<keyword evidence="3" id="KW-0728">SH3 domain</keyword>
<dbReference type="SUPFAM" id="SSF54277">
    <property type="entry name" value="CAD &amp; PB1 domains"/>
    <property type="match status" value="1"/>
</dbReference>
<feature type="compositionally biased region" description="Basic residues" evidence="8">
    <location>
        <begin position="433"/>
        <end position="446"/>
    </location>
</feature>